<dbReference type="EMBL" id="ATMT01000104">
    <property type="protein sequence ID" value="EPY03798.1"/>
    <property type="molecule type" value="Genomic_DNA"/>
</dbReference>
<feature type="region of interest" description="Disordered" evidence="1">
    <location>
        <begin position="84"/>
        <end position="110"/>
    </location>
</feature>
<organism evidence="2 3">
    <name type="scientific">Paenibacillus alvei TS-15</name>
    <dbReference type="NCBI Taxonomy" id="1117108"/>
    <lineage>
        <taxon>Bacteria</taxon>
        <taxon>Bacillati</taxon>
        <taxon>Bacillota</taxon>
        <taxon>Bacilli</taxon>
        <taxon>Bacillales</taxon>
        <taxon>Paenibacillaceae</taxon>
        <taxon>Paenibacillus</taxon>
    </lineage>
</organism>
<dbReference type="eggNOG" id="ENOG50303ZR">
    <property type="taxonomic scope" value="Bacteria"/>
</dbReference>
<protein>
    <submittedName>
        <fullName evidence="2">Uncharacterized protein</fullName>
    </submittedName>
</protein>
<accession>S9SI62</accession>
<proteinExistence type="predicted"/>
<name>S9SI62_PAEAL</name>
<dbReference type="Proteomes" id="UP000015344">
    <property type="component" value="Unassembled WGS sequence"/>
</dbReference>
<comment type="caution">
    <text evidence="2">The sequence shown here is derived from an EMBL/GenBank/DDBJ whole genome shotgun (WGS) entry which is preliminary data.</text>
</comment>
<evidence type="ECO:0000256" key="1">
    <source>
        <dbReference type="SAM" id="MobiDB-lite"/>
    </source>
</evidence>
<sequence length="110" mass="12869">MYAGLRFSVIYKLCRTFCPSCQKLKKEQPLQGETLQGHTVCVSPRELLGTQRQRAQLPQRAQLLQRAQLKQLLQRAQLKQLLQRKQLLHEQNPTQKKQKPTHKRESPAPF</sequence>
<evidence type="ECO:0000313" key="3">
    <source>
        <dbReference type="Proteomes" id="UP000015344"/>
    </source>
</evidence>
<reference evidence="2 3" key="1">
    <citation type="submission" date="2013-05" db="EMBL/GenBank/DDBJ databases">
        <authorList>
            <person name="Strain E.A."/>
            <person name="Brown E."/>
            <person name="Allard M.W."/>
            <person name="Luo Y.L."/>
        </authorList>
    </citation>
    <scope>NUCLEOTIDE SEQUENCE [LARGE SCALE GENOMIC DNA]</scope>
    <source>
        <strain evidence="2 3">TS-15</strain>
    </source>
</reference>
<dbReference type="AlphaFoldDB" id="S9SI62"/>
<gene>
    <name evidence="2" type="ORF">PAALTS15_28691</name>
</gene>
<evidence type="ECO:0000313" key="2">
    <source>
        <dbReference type="EMBL" id="EPY03798.1"/>
    </source>
</evidence>